<dbReference type="Gramene" id="ORUFI11G23240.1">
    <property type="protein sequence ID" value="ORUFI11G23240.1"/>
    <property type="gene ID" value="ORUFI11G23240"/>
</dbReference>
<evidence type="ECO:0000313" key="2">
    <source>
        <dbReference type="EnsemblPlants" id="ORUFI11G23240.1"/>
    </source>
</evidence>
<name>A0A0E0RBK3_ORYRU</name>
<feature type="region of interest" description="Disordered" evidence="1">
    <location>
        <begin position="1"/>
        <end position="43"/>
    </location>
</feature>
<dbReference type="OMA" id="ICGFEIN"/>
<reference evidence="3" key="1">
    <citation type="submission" date="2013-06" db="EMBL/GenBank/DDBJ databases">
        <authorList>
            <person name="Zhao Q."/>
        </authorList>
    </citation>
    <scope>NUCLEOTIDE SEQUENCE</scope>
    <source>
        <strain evidence="3">cv. W1943</strain>
    </source>
</reference>
<dbReference type="EnsemblPlants" id="ORUFI11G23240.1">
    <property type="protein sequence ID" value="ORUFI11G23240.1"/>
    <property type="gene ID" value="ORUFI11G23240"/>
</dbReference>
<accession>A0A0E0RBK3</accession>
<dbReference type="HOGENOM" id="CLU_2926749_0_0_1"/>
<evidence type="ECO:0000313" key="3">
    <source>
        <dbReference type="Proteomes" id="UP000008022"/>
    </source>
</evidence>
<reference evidence="2" key="2">
    <citation type="submission" date="2015-06" db="UniProtKB">
        <authorList>
            <consortium name="EnsemblPlants"/>
        </authorList>
    </citation>
    <scope>IDENTIFICATION</scope>
</reference>
<feature type="compositionally biased region" description="Low complexity" evidence="1">
    <location>
        <begin position="1"/>
        <end position="17"/>
    </location>
</feature>
<dbReference type="Proteomes" id="UP000008022">
    <property type="component" value="Unassembled WGS sequence"/>
</dbReference>
<evidence type="ECO:0000256" key="1">
    <source>
        <dbReference type="SAM" id="MobiDB-lite"/>
    </source>
</evidence>
<feature type="compositionally biased region" description="Acidic residues" evidence="1">
    <location>
        <begin position="21"/>
        <end position="30"/>
    </location>
</feature>
<proteinExistence type="predicted"/>
<protein>
    <submittedName>
        <fullName evidence="2">Uncharacterized protein</fullName>
    </submittedName>
</protein>
<dbReference type="AlphaFoldDB" id="A0A0E0RBK3"/>
<sequence>MAPLLPAPLLLPLVPHPGEQEQQENAEEGEESRPTPTAMEKKISCRSLKEEEICGFEINVG</sequence>
<keyword evidence="3" id="KW-1185">Reference proteome</keyword>
<organism evidence="2 3">
    <name type="scientific">Oryza rufipogon</name>
    <name type="common">Brownbeard rice</name>
    <name type="synonym">Asian wild rice</name>
    <dbReference type="NCBI Taxonomy" id="4529"/>
    <lineage>
        <taxon>Eukaryota</taxon>
        <taxon>Viridiplantae</taxon>
        <taxon>Streptophyta</taxon>
        <taxon>Embryophyta</taxon>
        <taxon>Tracheophyta</taxon>
        <taxon>Spermatophyta</taxon>
        <taxon>Magnoliopsida</taxon>
        <taxon>Liliopsida</taxon>
        <taxon>Poales</taxon>
        <taxon>Poaceae</taxon>
        <taxon>BOP clade</taxon>
        <taxon>Oryzoideae</taxon>
        <taxon>Oryzeae</taxon>
        <taxon>Oryzinae</taxon>
        <taxon>Oryza</taxon>
    </lineage>
</organism>